<dbReference type="Gene3D" id="3.30.710.10">
    <property type="entry name" value="Potassium Channel Kv1.1, Chain A"/>
    <property type="match status" value="1"/>
</dbReference>
<evidence type="ECO:0000259" key="3">
    <source>
        <dbReference type="Pfam" id="PF01466"/>
    </source>
</evidence>
<reference evidence="5 6" key="1">
    <citation type="submission" date="2020-04" db="EMBL/GenBank/DDBJ databases">
        <title>Perkinsus olseni comparative genomics.</title>
        <authorList>
            <person name="Bogema D.R."/>
        </authorList>
    </citation>
    <scope>NUCLEOTIDE SEQUENCE [LARGE SCALE GENOMIC DNA]</scope>
    <source>
        <strain evidence="5">ATCC PRA-205</strain>
    </source>
</reference>
<evidence type="ECO:0000256" key="2">
    <source>
        <dbReference type="ARBA" id="ARBA00022786"/>
    </source>
</evidence>
<protein>
    <submittedName>
        <fullName evidence="5">Suppressor of kinetochore protein mutant</fullName>
    </submittedName>
</protein>
<dbReference type="PANTHER" id="PTHR11165">
    <property type="entry name" value="SKP1"/>
    <property type="match status" value="1"/>
</dbReference>
<dbReference type="SUPFAM" id="SSF81382">
    <property type="entry name" value="Skp1 dimerisation domain-like"/>
    <property type="match status" value="1"/>
</dbReference>
<name>A0A7J6U1U1_PEROL</name>
<dbReference type="Proteomes" id="UP000574390">
    <property type="component" value="Unassembled WGS sequence"/>
</dbReference>
<dbReference type="SUPFAM" id="SSF54695">
    <property type="entry name" value="POZ domain"/>
    <property type="match status" value="1"/>
</dbReference>
<gene>
    <name evidence="5" type="primary">SKP1_7</name>
    <name evidence="5" type="ORF">FOZ62_014876</name>
</gene>
<evidence type="ECO:0000313" key="6">
    <source>
        <dbReference type="Proteomes" id="UP000574390"/>
    </source>
</evidence>
<evidence type="ECO:0000313" key="5">
    <source>
        <dbReference type="EMBL" id="KAF4750696.1"/>
    </source>
</evidence>
<dbReference type="InterPro" id="IPR036296">
    <property type="entry name" value="SKP1-like_dim_sf"/>
</dbReference>
<dbReference type="InterPro" id="IPR016897">
    <property type="entry name" value="SKP1"/>
</dbReference>
<evidence type="ECO:0000259" key="4">
    <source>
        <dbReference type="Pfam" id="PF03931"/>
    </source>
</evidence>
<dbReference type="GO" id="GO:0006511">
    <property type="term" value="P:ubiquitin-dependent protein catabolic process"/>
    <property type="evidence" value="ECO:0007669"/>
    <property type="project" value="InterPro"/>
</dbReference>
<sequence length="224" mass="24618">MLLGALARASNLVVVELSVNHQLSSTAQNSEFASTIPMATRILSLRSKDGELVQISAEAAKQCDMLSNYLDGSSGENSEEFPVPGVNSRELKNIVEYLEYHNENGAAGQINKPLRRGAVLTENGVCKWDAEFVNKDVETEVFDLMLAANYMLVRPLVLLCCAKIASWVSKKTPDDIIKYLGLPEGGLTTEQQIEQLRKASPWCSDAKQLLEELENEGNDPKESS</sequence>
<dbReference type="SMART" id="SM00512">
    <property type="entry name" value="Skp1"/>
    <property type="match status" value="1"/>
</dbReference>
<feature type="domain" description="SKP1 component POZ" evidence="4">
    <location>
        <begin position="43"/>
        <end position="102"/>
    </location>
</feature>
<comment type="caution">
    <text evidence="5">The sequence shown here is derived from an EMBL/GenBank/DDBJ whole genome shotgun (WGS) entry which is preliminary data.</text>
</comment>
<proteinExistence type="inferred from homology"/>
<evidence type="ECO:0000256" key="1">
    <source>
        <dbReference type="ARBA" id="ARBA00009993"/>
    </source>
</evidence>
<dbReference type="AlphaFoldDB" id="A0A7J6U1U1"/>
<dbReference type="EMBL" id="JABANM010003547">
    <property type="protein sequence ID" value="KAF4750696.1"/>
    <property type="molecule type" value="Genomic_DNA"/>
</dbReference>
<dbReference type="Pfam" id="PF03931">
    <property type="entry name" value="Skp1_POZ"/>
    <property type="match status" value="1"/>
</dbReference>
<organism evidence="5 6">
    <name type="scientific">Perkinsus olseni</name>
    <name type="common">Perkinsus atlanticus</name>
    <dbReference type="NCBI Taxonomy" id="32597"/>
    <lineage>
        <taxon>Eukaryota</taxon>
        <taxon>Sar</taxon>
        <taxon>Alveolata</taxon>
        <taxon>Perkinsozoa</taxon>
        <taxon>Perkinsea</taxon>
        <taxon>Perkinsida</taxon>
        <taxon>Perkinsidae</taxon>
        <taxon>Perkinsus</taxon>
    </lineage>
</organism>
<dbReference type="InterPro" id="IPR016072">
    <property type="entry name" value="Skp1_comp_dimer"/>
</dbReference>
<keyword evidence="2" id="KW-0833">Ubl conjugation pathway</keyword>
<feature type="domain" description="SKP1 component dimerisation" evidence="3">
    <location>
        <begin position="155"/>
        <end position="203"/>
    </location>
</feature>
<dbReference type="InterPro" id="IPR001232">
    <property type="entry name" value="SKP1-like"/>
</dbReference>
<comment type="similarity">
    <text evidence="1">Belongs to the SKP1 family.</text>
</comment>
<accession>A0A7J6U1U1</accession>
<dbReference type="InterPro" id="IPR016073">
    <property type="entry name" value="Skp1_comp_POZ"/>
</dbReference>
<dbReference type="Pfam" id="PF01466">
    <property type="entry name" value="Skp1"/>
    <property type="match status" value="1"/>
</dbReference>
<dbReference type="InterPro" id="IPR011333">
    <property type="entry name" value="SKP1/BTB/POZ_sf"/>
</dbReference>